<feature type="binding site" evidence="7">
    <location>
        <begin position="91"/>
        <end position="96"/>
    </location>
    <ligand>
        <name>NAD(+)</name>
        <dbReference type="ChEBI" id="CHEBI:57540"/>
    </ligand>
</feature>
<dbReference type="HAMAP" id="MF_01131">
    <property type="entry name" value="Rex"/>
    <property type="match status" value="1"/>
</dbReference>
<dbReference type="Gene3D" id="1.10.10.10">
    <property type="entry name" value="Winged helix-like DNA-binding domain superfamily/Winged helix DNA-binding domain"/>
    <property type="match status" value="1"/>
</dbReference>
<dbReference type="EMBL" id="CP065938">
    <property type="protein sequence ID" value="UWX06564.1"/>
    <property type="molecule type" value="Genomic_DNA"/>
</dbReference>
<dbReference type="InterPro" id="IPR003781">
    <property type="entry name" value="CoA-bd"/>
</dbReference>
<evidence type="ECO:0000256" key="3">
    <source>
        <dbReference type="ARBA" id="ARBA00023015"/>
    </source>
</evidence>
<dbReference type="InterPro" id="IPR036390">
    <property type="entry name" value="WH_DNA-bd_sf"/>
</dbReference>
<dbReference type="Proteomes" id="UP001058120">
    <property type="component" value="Chromosome"/>
</dbReference>
<feature type="domain" description="CoA-binding" evidence="8">
    <location>
        <begin position="80"/>
        <end position="181"/>
    </location>
</feature>
<dbReference type="SUPFAM" id="SSF51735">
    <property type="entry name" value="NAD(P)-binding Rossmann-fold domains"/>
    <property type="match status" value="1"/>
</dbReference>
<keyword evidence="1 7" id="KW-0963">Cytoplasm</keyword>
<reference evidence="9" key="1">
    <citation type="submission" date="2020-12" db="EMBL/GenBank/DDBJ databases">
        <title>Taurinivorans muris gen. nov., sp. nov., fundamental and realized metabolic niche of a ubiquitous sulfidogenic bacterium in the murine intestine.</title>
        <authorList>
            <person name="Ye H."/>
            <person name="Hanson B.T."/>
            <person name="Loy A."/>
        </authorList>
    </citation>
    <scope>NUCLEOTIDE SEQUENCE</scope>
    <source>
        <strain evidence="9">LT0009</strain>
    </source>
</reference>
<comment type="subunit">
    <text evidence="7">Homodimer.</text>
</comment>
<evidence type="ECO:0000259" key="8">
    <source>
        <dbReference type="SMART" id="SM00881"/>
    </source>
</evidence>
<keyword evidence="4 7" id="KW-0520">NAD</keyword>
<gene>
    <name evidence="7" type="primary">rex</name>
    <name evidence="9" type="ORF">JBF11_04465</name>
</gene>
<evidence type="ECO:0000313" key="9">
    <source>
        <dbReference type="EMBL" id="UWX06564.1"/>
    </source>
</evidence>
<evidence type="ECO:0000313" key="10">
    <source>
        <dbReference type="Proteomes" id="UP001058120"/>
    </source>
</evidence>
<sequence>MQKYDHIPRATIQRLATYMQVLETMKKDNIKITSSEPLATACDVNASQVRKDLAYFGEFGVRGVGYYVDYLLDAIKDCLHANREWRTALIGVGNLGRALLNHQEFNRRGIRIVGAFDCDPFKIGEVAYGLEIFCSKRLQEKVPELGIELGIITTPPERAQRAADQLIEAGVKGILNFSSARIVTPNHVYIEYVDFFHQIYSLTFNISTKN</sequence>
<dbReference type="Pfam" id="PF02629">
    <property type="entry name" value="CoA_binding"/>
    <property type="match status" value="1"/>
</dbReference>
<dbReference type="RefSeq" id="WP_334316176.1">
    <property type="nucleotide sequence ID" value="NZ_CP065938.1"/>
</dbReference>
<dbReference type="InterPro" id="IPR058236">
    <property type="entry name" value="Rex_actinobacterial-type"/>
</dbReference>
<dbReference type="InterPro" id="IPR022876">
    <property type="entry name" value="Tscrpt_rep_Rex"/>
</dbReference>
<dbReference type="InterPro" id="IPR009718">
    <property type="entry name" value="Rex_DNA-bd_C_dom"/>
</dbReference>
<proteinExistence type="inferred from homology"/>
<evidence type="ECO:0000256" key="5">
    <source>
        <dbReference type="ARBA" id="ARBA00023125"/>
    </source>
</evidence>
<dbReference type="NCBIfam" id="NF003989">
    <property type="entry name" value="PRK05472.1-3"/>
    <property type="match status" value="1"/>
</dbReference>
<evidence type="ECO:0000256" key="7">
    <source>
        <dbReference type="HAMAP-Rule" id="MF_01131"/>
    </source>
</evidence>
<keyword evidence="5 7" id="KW-0238">DNA-binding</keyword>
<accession>A0ABY5Y4T5</accession>
<organism evidence="9 10">
    <name type="scientific">Taurinivorans muris</name>
    <dbReference type="NCBI Taxonomy" id="2787751"/>
    <lineage>
        <taxon>Bacteria</taxon>
        <taxon>Pseudomonadati</taxon>
        <taxon>Thermodesulfobacteriota</taxon>
        <taxon>Desulfovibrionia</taxon>
        <taxon>Desulfovibrionales</taxon>
        <taxon>Desulfovibrionaceae</taxon>
        <taxon>Taurinivorans</taxon>
    </lineage>
</organism>
<evidence type="ECO:0000256" key="6">
    <source>
        <dbReference type="ARBA" id="ARBA00023163"/>
    </source>
</evidence>
<keyword evidence="3 7" id="KW-0805">Transcription regulation</keyword>
<keyword evidence="10" id="KW-1185">Reference proteome</keyword>
<protein>
    <recommendedName>
        <fullName evidence="7">Redox-sensing transcriptional repressor Rex</fullName>
    </recommendedName>
</protein>
<dbReference type="NCBIfam" id="NF003993">
    <property type="entry name" value="PRK05472.2-2"/>
    <property type="match status" value="1"/>
</dbReference>
<comment type="function">
    <text evidence="7">Modulates transcription in response to changes in cellular NADH/NAD(+) redox state.</text>
</comment>
<dbReference type="SUPFAM" id="SSF46785">
    <property type="entry name" value="Winged helix' DNA-binding domain"/>
    <property type="match status" value="1"/>
</dbReference>
<comment type="similarity">
    <text evidence="7">Belongs to the transcriptional regulatory Rex family.</text>
</comment>
<dbReference type="PANTHER" id="PTHR35786:SF1">
    <property type="entry name" value="REDOX-SENSING TRANSCRIPTIONAL REPRESSOR REX 1"/>
    <property type="match status" value="1"/>
</dbReference>
<dbReference type="InterPro" id="IPR036291">
    <property type="entry name" value="NAD(P)-bd_dom_sf"/>
</dbReference>
<dbReference type="SMART" id="SM00881">
    <property type="entry name" value="CoA_binding"/>
    <property type="match status" value="1"/>
</dbReference>
<dbReference type="InterPro" id="IPR036388">
    <property type="entry name" value="WH-like_DNA-bd_sf"/>
</dbReference>
<evidence type="ECO:0000256" key="1">
    <source>
        <dbReference type="ARBA" id="ARBA00022490"/>
    </source>
</evidence>
<comment type="subcellular location">
    <subcellularLocation>
        <location evidence="7">Cytoplasm</location>
    </subcellularLocation>
</comment>
<evidence type="ECO:0000256" key="2">
    <source>
        <dbReference type="ARBA" id="ARBA00022491"/>
    </source>
</evidence>
<dbReference type="Pfam" id="PF06971">
    <property type="entry name" value="Put_DNA-bind_N"/>
    <property type="match status" value="1"/>
</dbReference>
<dbReference type="NCBIfam" id="NF003996">
    <property type="entry name" value="PRK05472.2-5"/>
    <property type="match status" value="1"/>
</dbReference>
<dbReference type="PANTHER" id="PTHR35786">
    <property type="entry name" value="REDOX-SENSING TRANSCRIPTIONAL REPRESSOR REX"/>
    <property type="match status" value="1"/>
</dbReference>
<dbReference type="Gene3D" id="3.40.50.720">
    <property type="entry name" value="NAD(P)-binding Rossmann-like Domain"/>
    <property type="match status" value="1"/>
</dbReference>
<dbReference type="NCBIfam" id="NF003995">
    <property type="entry name" value="PRK05472.2-4"/>
    <property type="match status" value="1"/>
</dbReference>
<keyword evidence="2 7" id="KW-0678">Repressor</keyword>
<feature type="DNA-binding region" description="H-T-H motif" evidence="7">
    <location>
        <begin position="17"/>
        <end position="56"/>
    </location>
</feature>
<keyword evidence="6 7" id="KW-0804">Transcription</keyword>
<name>A0ABY5Y4T5_9BACT</name>
<dbReference type="NCBIfam" id="NF003994">
    <property type="entry name" value="PRK05472.2-3"/>
    <property type="match status" value="1"/>
</dbReference>
<evidence type="ECO:0000256" key="4">
    <source>
        <dbReference type="ARBA" id="ARBA00023027"/>
    </source>
</evidence>